<gene>
    <name evidence="3" type="ORF">MVEN_01039400</name>
</gene>
<reference evidence="3" key="1">
    <citation type="submission" date="2020-05" db="EMBL/GenBank/DDBJ databases">
        <title>Mycena genomes resolve the evolution of fungal bioluminescence.</title>
        <authorList>
            <person name="Tsai I.J."/>
        </authorList>
    </citation>
    <scope>NUCLEOTIDE SEQUENCE</scope>
    <source>
        <strain evidence="3">CCC161011</strain>
    </source>
</reference>
<evidence type="ECO:0000256" key="1">
    <source>
        <dbReference type="SAM" id="MobiDB-lite"/>
    </source>
</evidence>
<dbReference type="Proteomes" id="UP000620124">
    <property type="component" value="Unassembled WGS sequence"/>
</dbReference>
<keyword evidence="2" id="KW-1133">Transmembrane helix</keyword>
<comment type="caution">
    <text evidence="3">The sequence shown here is derived from an EMBL/GenBank/DDBJ whole genome shotgun (WGS) entry which is preliminary data.</text>
</comment>
<evidence type="ECO:0000256" key="2">
    <source>
        <dbReference type="SAM" id="Phobius"/>
    </source>
</evidence>
<feature type="transmembrane region" description="Helical" evidence="2">
    <location>
        <begin position="131"/>
        <end position="156"/>
    </location>
</feature>
<dbReference type="OrthoDB" id="3357408at2759"/>
<feature type="transmembrane region" description="Helical" evidence="2">
    <location>
        <begin position="176"/>
        <end position="196"/>
    </location>
</feature>
<sequence>MDSGTDEDSFLRAQVWGLFLQSLTFGVYLVTCGFCYPVFFQTTSRARGFSEINWPMLTIFFIFLAKTTSSVAVHVHLNLQSIVIQDHSAAISQFKDGSSINESKYITVLVQTVMASAFFIYRCWLVRSRSWLTVALPVVLWFGAVALMGIVIHIYTTRDIMGIFGMSPSKVFGACFWAVIIAVNIITTGQIGYRVCRTDHVMNRFNMQTDSDDSMSPTIKQKPSVSIFTGNPRNTIKHAICVAIQSGLINTTMTVVVFFLFVTNSVAVYTAIDVLVQMIGISFNLIIIQNRPRPQTSSQLDLNNSVPLQFTSSNMSVPGSAIEFAYPKYFTPRRKTRPTSGLAKEEVISQSSLSPDTAGIPQNHSQQSIQ</sequence>
<evidence type="ECO:0000313" key="3">
    <source>
        <dbReference type="EMBL" id="KAF7357028.1"/>
    </source>
</evidence>
<keyword evidence="4" id="KW-1185">Reference proteome</keyword>
<feature type="transmembrane region" description="Helical" evidence="2">
    <location>
        <begin position="239"/>
        <end position="261"/>
    </location>
</feature>
<feature type="transmembrane region" description="Helical" evidence="2">
    <location>
        <begin position="105"/>
        <end position="124"/>
    </location>
</feature>
<dbReference type="EMBL" id="JACAZI010000007">
    <property type="protein sequence ID" value="KAF7357028.1"/>
    <property type="molecule type" value="Genomic_DNA"/>
</dbReference>
<feature type="transmembrane region" description="Helical" evidence="2">
    <location>
        <begin position="52"/>
        <end position="73"/>
    </location>
</feature>
<keyword evidence="2" id="KW-0812">Transmembrane</keyword>
<feature type="transmembrane region" description="Helical" evidence="2">
    <location>
        <begin position="15"/>
        <end position="40"/>
    </location>
</feature>
<feature type="transmembrane region" description="Helical" evidence="2">
    <location>
        <begin position="267"/>
        <end position="288"/>
    </location>
</feature>
<accession>A0A8H7D351</accession>
<organism evidence="3 4">
    <name type="scientific">Mycena venus</name>
    <dbReference type="NCBI Taxonomy" id="2733690"/>
    <lineage>
        <taxon>Eukaryota</taxon>
        <taxon>Fungi</taxon>
        <taxon>Dikarya</taxon>
        <taxon>Basidiomycota</taxon>
        <taxon>Agaricomycotina</taxon>
        <taxon>Agaricomycetes</taxon>
        <taxon>Agaricomycetidae</taxon>
        <taxon>Agaricales</taxon>
        <taxon>Marasmiineae</taxon>
        <taxon>Mycenaceae</taxon>
        <taxon>Mycena</taxon>
    </lineage>
</organism>
<name>A0A8H7D351_9AGAR</name>
<protein>
    <submittedName>
        <fullName evidence="3">Uncharacterized protein</fullName>
    </submittedName>
</protein>
<dbReference type="AlphaFoldDB" id="A0A8H7D351"/>
<feature type="region of interest" description="Disordered" evidence="1">
    <location>
        <begin position="334"/>
        <end position="370"/>
    </location>
</feature>
<evidence type="ECO:0000313" key="4">
    <source>
        <dbReference type="Proteomes" id="UP000620124"/>
    </source>
</evidence>
<feature type="compositionally biased region" description="Polar residues" evidence="1">
    <location>
        <begin position="348"/>
        <end position="370"/>
    </location>
</feature>
<proteinExistence type="predicted"/>
<keyword evidence="2" id="KW-0472">Membrane</keyword>